<evidence type="ECO:0000259" key="1">
    <source>
        <dbReference type="Pfam" id="PF01832"/>
    </source>
</evidence>
<dbReference type="InterPro" id="IPR053195">
    <property type="entry name" value="Bax-like"/>
</dbReference>
<dbReference type="InterPro" id="IPR002901">
    <property type="entry name" value="MGlyc_endo_b_GlcNAc-like_dom"/>
</dbReference>
<evidence type="ECO:0000313" key="2">
    <source>
        <dbReference type="EMBL" id="HHJ81215.1"/>
    </source>
</evidence>
<proteinExistence type="predicted"/>
<name>A0A832N5X2_9GAMM</name>
<dbReference type="Gene3D" id="1.10.530.10">
    <property type="match status" value="1"/>
</dbReference>
<sequence>MVVMMNGFMQKMLAVAFPLLVALLLTGFIPTTQPLSQSQNIDTRLHLKRLNVLTAAELEQAFDELGYSWPPQAGGIIPAIELTTLPPDLAQVTDVKKKKALFFRALLPIVLAENEKVAELRRHIQQLLKKGVTQLDAAERRWLETIAQQHKVKGDITDAQWQRKLLRRVDVVPPALVLAQAANESAWGTSRFARQGNNLFGQWTYRQSEGIVPLGRPEGETYAVRAFTSIDASVRGYIQNINSNAAYAELRRLRQQMRDNGEALDSHVLATGLMAYSARGEEYIAELQAMMRSNRLLTVLESLSLKSEF</sequence>
<protein>
    <recommendedName>
        <fullName evidence="1">Mannosyl-glycoprotein endo-beta-N-acetylglucosamidase-like domain-containing protein</fullName>
    </recommendedName>
</protein>
<comment type="caution">
    <text evidence="2">The sequence shown here is derived from an EMBL/GenBank/DDBJ whole genome shotgun (WGS) entry which is preliminary data.</text>
</comment>
<dbReference type="PANTHER" id="PTHR40572:SF1">
    <property type="entry name" value="PROTEIN BAX"/>
    <property type="match status" value="1"/>
</dbReference>
<dbReference type="EMBL" id="DRNF01000395">
    <property type="protein sequence ID" value="HHJ81215.1"/>
    <property type="molecule type" value="Genomic_DNA"/>
</dbReference>
<dbReference type="GO" id="GO:0004040">
    <property type="term" value="F:amidase activity"/>
    <property type="evidence" value="ECO:0007669"/>
    <property type="project" value="InterPro"/>
</dbReference>
<feature type="domain" description="Mannosyl-glycoprotein endo-beta-N-acetylglucosamidase-like" evidence="1">
    <location>
        <begin position="164"/>
        <end position="295"/>
    </location>
</feature>
<reference evidence="2" key="1">
    <citation type="journal article" date="2020" name="mSystems">
        <title>Genome- and Community-Level Interaction Insights into Carbon Utilization and Element Cycling Functions of Hydrothermarchaeota in Hydrothermal Sediment.</title>
        <authorList>
            <person name="Zhou Z."/>
            <person name="Liu Y."/>
            <person name="Xu W."/>
            <person name="Pan J."/>
            <person name="Luo Z.H."/>
            <person name="Li M."/>
        </authorList>
    </citation>
    <scope>NUCLEOTIDE SEQUENCE [LARGE SCALE GENOMIC DNA]</scope>
    <source>
        <strain evidence="2">HyVt-505</strain>
    </source>
</reference>
<gene>
    <name evidence="2" type="ORF">ENJ65_06235</name>
</gene>
<dbReference type="Proteomes" id="UP000885832">
    <property type="component" value="Unassembled WGS sequence"/>
</dbReference>
<dbReference type="PANTHER" id="PTHR40572">
    <property type="entry name" value="PROTEIN BAX"/>
    <property type="match status" value="1"/>
</dbReference>
<organism evidence="2">
    <name type="scientific">Candidatus Tenderia electrophaga</name>
    <dbReference type="NCBI Taxonomy" id="1748243"/>
    <lineage>
        <taxon>Bacteria</taxon>
        <taxon>Pseudomonadati</taxon>
        <taxon>Pseudomonadota</taxon>
        <taxon>Gammaproteobacteria</taxon>
        <taxon>Candidatus Tenderiales</taxon>
        <taxon>Candidatus Tenderiaceae</taxon>
        <taxon>Candidatus Tenderia</taxon>
    </lineage>
</organism>
<dbReference type="Pfam" id="PF01832">
    <property type="entry name" value="Glucosaminidase"/>
    <property type="match status" value="1"/>
</dbReference>
<dbReference type="AlphaFoldDB" id="A0A832N5X2"/>
<accession>A0A832N5X2</accession>